<dbReference type="EMBL" id="PFQK01000079">
    <property type="protein sequence ID" value="PJC81472.1"/>
    <property type="molecule type" value="Genomic_DNA"/>
</dbReference>
<organism evidence="2 3">
    <name type="scientific">Candidatus Roizmanbacteria bacterium CG_4_8_14_3_um_filter_36_10</name>
    <dbReference type="NCBI Taxonomy" id="1974834"/>
    <lineage>
        <taxon>Bacteria</taxon>
        <taxon>Candidatus Roizmaniibacteriota</taxon>
    </lineage>
</organism>
<evidence type="ECO:0000313" key="2">
    <source>
        <dbReference type="EMBL" id="PJC81472.1"/>
    </source>
</evidence>
<keyword evidence="1" id="KW-1133">Transmembrane helix</keyword>
<accession>A0A2M8GLN3</accession>
<feature type="transmembrane region" description="Helical" evidence="1">
    <location>
        <begin position="153"/>
        <end position="180"/>
    </location>
</feature>
<protein>
    <submittedName>
        <fullName evidence="2">Uncharacterized protein</fullName>
    </submittedName>
</protein>
<keyword evidence="1" id="KW-0812">Transmembrane</keyword>
<keyword evidence="1" id="KW-0472">Membrane</keyword>
<reference evidence="3" key="1">
    <citation type="submission" date="2017-09" db="EMBL/GenBank/DDBJ databases">
        <title>Depth-based differentiation of microbial function through sediment-hosted aquifers and enrichment of novel symbionts in the deep terrestrial subsurface.</title>
        <authorList>
            <person name="Probst A.J."/>
            <person name="Ladd B."/>
            <person name="Jarett J.K."/>
            <person name="Geller-Mcgrath D.E."/>
            <person name="Sieber C.M.K."/>
            <person name="Emerson J.B."/>
            <person name="Anantharaman K."/>
            <person name="Thomas B.C."/>
            <person name="Malmstrom R."/>
            <person name="Stieglmeier M."/>
            <person name="Klingl A."/>
            <person name="Woyke T."/>
            <person name="Ryan C.M."/>
            <person name="Banfield J.F."/>
        </authorList>
    </citation>
    <scope>NUCLEOTIDE SEQUENCE [LARGE SCALE GENOMIC DNA]</scope>
</reference>
<name>A0A2M8GLN3_9BACT</name>
<proteinExistence type="predicted"/>
<dbReference type="Proteomes" id="UP000229370">
    <property type="component" value="Unassembled WGS sequence"/>
</dbReference>
<evidence type="ECO:0000256" key="1">
    <source>
        <dbReference type="SAM" id="Phobius"/>
    </source>
</evidence>
<sequence>MKRYLFFPFLLLFIIYYLLLAIRLPSALAQSYSTCDLCGFCPPNQPPSNWENCRACLYQSSSTDPNSLETLVIEPTTNLPPTPMPGRWYTFIGCVKTNLNSFESEGAAGSVVQILLDLLFSVAGGLSLIYFIYGSFLILTSQSEPERLNQGRGIIYGAIAGIVFSLSAVFLINLIASGILKIPGFSSPIP</sequence>
<evidence type="ECO:0000313" key="3">
    <source>
        <dbReference type="Proteomes" id="UP000229370"/>
    </source>
</evidence>
<comment type="caution">
    <text evidence="2">The sequence shown here is derived from an EMBL/GenBank/DDBJ whole genome shotgun (WGS) entry which is preliminary data.</text>
</comment>
<feature type="transmembrane region" description="Helical" evidence="1">
    <location>
        <begin position="118"/>
        <end position="141"/>
    </location>
</feature>
<gene>
    <name evidence="2" type="ORF">CO007_04550</name>
</gene>
<dbReference type="AlphaFoldDB" id="A0A2M8GLN3"/>